<feature type="region of interest" description="Disordered" evidence="1">
    <location>
        <begin position="521"/>
        <end position="576"/>
    </location>
</feature>
<evidence type="ECO:0000313" key="2">
    <source>
        <dbReference type="EnsemblProtists" id="EOD40895"/>
    </source>
</evidence>
<dbReference type="Proteomes" id="UP000013827">
    <property type="component" value="Unassembled WGS sequence"/>
</dbReference>
<keyword evidence="3" id="KW-1185">Reference proteome</keyword>
<feature type="compositionally biased region" description="Basic and acidic residues" evidence="1">
    <location>
        <begin position="255"/>
        <end position="265"/>
    </location>
</feature>
<dbReference type="PaxDb" id="2903-EOD40895"/>
<reference evidence="3" key="1">
    <citation type="journal article" date="2013" name="Nature">
        <title>Pan genome of the phytoplankton Emiliania underpins its global distribution.</title>
        <authorList>
            <person name="Read B.A."/>
            <person name="Kegel J."/>
            <person name="Klute M.J."/>
            <person name="Kuo A."/>
            <person name="Lefebvre S.C."/>
            <person name="Maumus F."/>
            <person name="Mayer C."/>
            <person name="Miller J."/>
            <person name="Monier A."/>
            <person name="Salamov A."/>
            <person name="Young J."/>
            <person name="Aguilar M."/>
            <person name="Claverie J.M."/>
            <person name="Frickenhaus S."/>
            <person name="Gonzalez K."/>
            <person name="Herman E.K."/>
            <person name="Lin Y.C."/>
            <person name="Napier J."/>
            <person name="Ogata H."/>
            <person name="Sarno A.F."/>
            <person name="Shmutz J."/>
            <person name="Schroeder D."/>
            <person name="de Vargas C."/>
            <person name="Verret F."/>
            <person name="von Dassow P."/>
            <person name="Valentin K."/>
            <person name="Van de Peer Y."/>
            <person name="Wheeler G."/>
            <person name="Dacks J.B."/>
            <person name="Delwiche C.F."/>
            <person name="Dyhrman S.T."/>
            <person name="Glockner G."/>
            <person name="John U."/>
            <person name="Richards T."/>
            <person name="Worden A.Z."/>
            <person name="Zhang X."/>
            <person name="Grigoriev I.V."/>
            <person name="Allen A.E."/>
            <person name="Bidle K."/>
            <person name="Borodovsky M."/>
            <person name="Bowler C."/>
            <person name="Brownlee C."/>
            <person name="Cock J.M."/>
            <person name="Elias M."/>
            <person name="Gladyshev V.N."/>
            <person name="Groth M."/>
            <person name="Guda C."/>
            <person name="Hadaegh A."/>
            <person name="Iglesias-Rodriguez M.D."/>
            <person name="Jenkins J."/>
            <person name="Jones B.M."/>
            <person name="Lawson T."/>
            <person name="Leese F."/>
            <person name="Lindquist E."/>
            <person name="Lobanov A."/>
            <person name="Lomsadze A."/>
            <person name="Malik S.B."/>
            <person name="Marsh M.E."/>
            <person name="Mackinder L."/>
            <person name="Mock T."/>
            <person name="Mueller-Roeber B."/>
            <person name="Pagarete A."/>
            <person name="Parker M."/>
            <person name="Probert I."/>
            <person name="Quesneville H."/>
            <person name="Raines C."/>
            <person name="Rensing S.A."/>
            <person name="Riano-Pachon D.M."/>
            <person name="Richier S."/>
            <person name="Rokitta S."/>
            <person name="Shiraiwa Y."/>
            <person name="Soanes D.M."/>
            <person name="van der Giezen M."/>
            <person name="Wahlund T.M."/>
            <person name="Williams B."/>
            <person name="Wilson W."/>
            <person name="Wolfe G."/>
            <person name="Wurch L.L."/>
        </authorList>
    </citation>
    <scope>NUCLEOTIDE SEQUENCE</scope>
</reference>
<dbReference type="RefSeq" id="XP_005793324.1">
    <property type="nucleotide sequence ID" value="XM_005793267.1"/>
</dbReference>
<dbReference type="AlphaFoldDB" id="A0A0D3KYR0"/>
<sequence length="892" mass="94468">MKILLDDVDIDALLDAARAFCESGDLDMSCISVHPRELAALLLPRTERTVNDFLAVGLVTRYGSMLKLAPSVVRAVIEGHENLAAAYSMGATLSNNDPQRQAPPSPRVPADKVARAGTPSITAWSIEQVHYAGTASPPSADERIIGLARSEPSIAQLMRAPPLPRPAVPMQVEEKPSAIKPTEDEFKQVHEEMVSLSASAVAPQPHAKEALQQLDDTGSLSRPLLQPDPPSPPLPAERAAQDKRDEEAAVEAAAEAERVRQEEAARRKAAGEAAAAAEAEAEAEAAAEAAEEAAEEAEAEAEAVEKEAEAAEAVVARQAEAAHVEEASLSKEAPSVVAPAAQPPVLVDGPPFAASATIRPQPITKAVKHALQQSVDVTASPFYSLPVPPQLPVPEAAAAATFVDVVTTDPTAAAAAAAAAEADATREAAEQAPESAAEAAAPPPGEEDGGGEADASFGMPEESKSLELFLAYPAELAPDAAAAAAQEPTPVEPAEPVAAIDTAAARPALSAETLLVDMDEVASPSSGPLSAAVVEGAGNPNDPSSCKSGTQASLDAGGGDEATSERARKDPVGSPTVVEAKALCANKRKADAEAAAEERSPAKLPKSDEPSLRLARCFSTQPSIAPVDNSVTPAEIRASADRMLDYYCALQRPDGGLDGLDDACHYCKLPNALVWGGRPAQADAMLDFCVSRFLRPNGDFTNEPAPSHYAPAQKSLHWEFNDFYAYLNQWWITAGVRLSRNDFVGRAFEYVDRHWYNAATHAGILQEPLDMRYENCIFTLGFTMLHVGEHERDTIVKMVAKQPHMHSPALTYYNRFDDNFALLTSFSPDDPGAEPAAQGLASAEDGRVLHWGWERGTPYGEAQVVDQTCEIAYWFYVVARQMEKAQAGGRYS</sequence>
<feature type="region of interest" description="Disordered" evidence="1">
    <location>
        <begin position="417"/>
        <end position="464"/>
    </location>
</feature>
<reference evidence="2" key="2">
    <citation type="submission" date="2024-10" db="UniProtKB">
        <authorList>
            <consortium name="EnsemblProtists"/>
        </authorList>
    </citation>
    <scope>IDENTIFICATION</scope>
</reference>
<evidence type="ECO:0000313" key="3">
    <source>
        <dbReference type="Proteomes" id="UP000013827"/>
    </source>
</evidence>
<feature type="compositionally biased region" description="Polar residues" evidence="1">
    <location>
        <begin position="541"/>
        <end position="553"/>
    </location>
</feature>
<accession>A0A0D3KYR0</accession>
<dbReference type="KEGG" id="ehx:EMIHUDRAFT_108303"/>
<feature type="region of interest" description="Disordered" evidence="1">
    <location>
        <begin position="219"/>
        <end position="265"/>
    </location>
</feature>
<evidence type="ECO:0000256" key="1">
    <source>
        <dbReference type="SAM" id="MobiDB-lite"/>
    </source>
</evidence>
<proteinExistence type="predicted"/>
<dbReference type="GeneID" id="17286165"/>
<dbReference type="HOGENOM" id="CLU_324017_0_0_1"/>
<organism evidence="2 3">
    <name type="scientific">Emiliania huxleyi (strain CCMP1516)</name>
    <dbReference type="NCBI Taxonomy" id="280463"/>
    <lineage>
        <taxon>Eukaryota</taxon>
        <taxon>Haptista</taxon>
        <taxon>Haptophyta</taxon>
        <taxon>Prymnesiophyceae</taxon>
        <taxon>Isochrysidales</taxon>
        <taxon>Noelaerhabdaceae</taxon>
        <taxon>Emiliania</taxon>
    </lineage>
</organism>
<protein>
    <submittedName>
        <fullName evidence="2">Uncharacterized protein</fullName>
    </submittedName>
</protein>
<feature type="compositionally biased region" description="Low complexity" evidence="1">
    <location>
        <begin position="430"/>
        <end position="440"/>
    </location>
</feature>
<dbReference type="EnsemblProtists" id="EOD40895">
    <property type="protein sequence ID" value="EOD40895"/>
    <property type="gene ID" value="EMIHUDRAFT_108303"/>
</dbReference>
<name>A0A0D3KYR0_EMIH1</name>
<feature type="compositionally biased region" description="Pro residues" evidence="1">
    <location>
        <begin position="226"/>
        <end position="235"/>
    </location>
</feature>